<dbReference type="Gene3D" id="1.10.357.10">
    <property type="entry name" value="Tetracycline Repressor, domain 2"/>
    <property type="match status" value="1"/>
</dbReference>
<dbReference type="PROSITE" id="PS50977">
    <property type="entry name" value="HTH_TETR_2"/>
    <property type="match status" value="1"/>
</dbReference>
<dbReference type="PANTHER" id="PTHR30055">
    <property type="entry name" value="HTH-TYPE TRANSCRIPTIONAL REGULATOR RUTR"/>
    <property type="match status" value="1"/>
</dbReference>
<sequence>MPEATQGRRELNRETRNHDLLLAATEIIATEGVEGLTMQAVADNVGCAVGTIYTYFDSKSGLLAALQVNAIQTFIDTFTASAESWEHAISKADLDPAVAALARLVAIGQIFVAAGDIHEREFDLLQMLISTPADLTTDSDRQDVIPLALELLDTVRVFIDLAILVGALSLPSSDSSVSRAVRWAGGINGALLVSNVGIEASRKNPTIFDGQAIALSLAQDLLLGWGAPLHDLEAANLFVDHLIATDQLVALRSESIIDLTRTIGSQSPSTILTDYLIE</sequence>
<accession>A0A6J6ZIM7</accession>
<dbReference type="Pfam" id="PF00440">
    <property type="entry name" value="TetR_N"/>
    <property type="match status" value="1"/>
</dbReference>
<dbReference type="InterPro" id="IPR009057">
    <property type="entry name" value="Homeodomain-like_sf"/>
</dbReference>
<dbReference type="EMBL" id="CAFAAQ010000167">
    <property type="protein sequence ID" value="CAB4817187.1"/>
    <property type="molecule type" value="Genomic_DNA"/>
</dbReference>
<evidence type="ECO:0000313" key="3">
    <source>
        <dbReference type="EMBL" id="CAB4817187.1"/>
    </source>
</evidence>
<reference evidence="3" key="1">
    <citation type="submission" date="2020-05" db="EMBL/GenBank/DDBJ databases">
        <authorList>
            <person name="Chiriac C."/>
            <person name="Salcher M."/>
            <person name="Ghai R."/>
            <person name="Kavagutti S V."/>
        </authorList>
    </citation>
    <scope>NUCLEOTIDE SEQUENCE</scope>
</reference>
<dbReference type="GO" id="GO:0000976">
    <property type="term" value="F:transcription cis-regulatory region binding"/>
    <property type="evidence" value="ECO:0007669"/>
    <property type="project" value="TreeGrafter"/>
</dbReference>
<evidence type="ECO:0000256" key="1">
    <source>
        <dbReference type="ARBA" id="ARBA00023125"/>
    </source>
</evidence>
<dbReference type="PANTHER" id="PTHR30055:SF226">
    <property type="entry name" value="HTH-TYPE TRANSCRIPTIONAL REGULATOR PKSA"/>
    <property type="match status" value="1"/>
</dbReference>
<proteinExistence type="predicted"/>
<name>A0A6J6ZIM7_9ZZZZ</name>
<gene>
    <name evidence="3" type="ORF">UFOPK3046_01542</name>
</gene>
<feature type="domain" description="HTH tetR-type" evidence="2">
    <location>
        <begin position="14"/>
        <end position="74"/>
    </location>
</feature>
<dbReference type="InterPro" id="IPR050109">
    <property type="entry name" value="HTH-type_TetR-like_transc_reg"/>
</dbReference>
<organism evidence="3">
    <name type="scientific">freshwater metagenome</name>
    <dbReference type="NCBI Taxonomy" id="449393"/>
    <lineage>
        <taxon>unclassified sequences</taxon>
        <taxon>metagenomes</taxon>
        <taxon>ecological metagenomes</taxon>
    </lineage>
</organism>
<keyword evidence="1" id="KW-0238">DNA-binding</keyword>
<protein>
    <submittedName>
        <fullName evidence="3">Unannotated protein</fullName>
    </submittedName>
</protein>
<evidence type="ECO:0000259" key="2">
    <source>
        <dbReference type="PROSITE" id="PS50977"/>
    </source>
</evidence>
<dbReference type="AlphaFoldDB" id="A0A6J6ZIM7"/>
<dbReference type="InterPro" id="IPR001647">
    <property type="entry name" value="HTH_TetR"/>
</dbReference>
<dbReference type="PRINTS" id="PR00455">
    <property type="entry name" value="HTHTETR"/>
</dbReference>
<dbReference type="GO" id="GO:0003700">
    <property type="term" value="F:DNA-binding transcription factor activity"/>
    <property type="evidence" value="ECO:0007669"/>
    <property type="project" value="TreeGrafter"/>
</dbReference>
<dbReference type="SUPFAM" id="SSF46689">
    <property type="entry name" value="Homeodomain-like"/>
    <property type="match status" value="1"/>
</dbReference>